<dbReference type="KEGG" id="aprc:113859407"/>
<dbReference type="FunFam" id="1.20.1250.20:FF:000345">
    <property type="entry name" value="Monosaccharide-sensing protein 3"/>
    <property type="match status" value="1"/>
</dbReference>
<organism evidence="9 10">
    <name type="scientific">Abrus precatorius</name>
    <name type="common">Indian licorice</name>
    <name type="synonym">Glycine abrus</name>
    <dbReference type="NCBI Taxonomy" id="3816"/>
    <lineage>
        <taxon>Eukaryota</taxon>
        <taxon>Viridiplantae</taxon>
        <taxon>Streptophyta</taxon>
        <taxon>Embryophyta</taxon>
        <taxon>Tracheophyta</taxon>
        <taxon>Spermatophyta</taxon>
        <taxon>Magnoliopsida</taxon>
        <taxon>eudicotyledons</taxon>
        <taxon>Gunneridae</taxon>
        <taxon>Pentapetalae</taxon>
        <taxon>rosids</taxon>
        <taxon>fabids</taxon>
        <taxon>Fabales</taxon>
        <taxon>Fabaceae</taxon>
        <taxon>Papilionoideae</taxon>
        <taxon>50 kb inversion clade</taxon>
        <taxon>NPAAA clade</taxon>
        <taxon>indigoferoid/millettioid clade</taxon>
        <taxon>Abreae</taxon>
        <taxon>Abrus</taxon>
    </lineage>
</organism>
<comment type="subcellular location">
    <subcellularLocation>
        <location evidence="1">Membrane</location>
        <topology evidence="1">Multi-pass membrane protein</topology>
    </subcellularLocation>
</comment>
<feature type="transmembrane region" description="Helical" evidence="7">
    <location>
        <begin position="43"/>
        <end position="63"/>
    </location>
</feature>
<accession>A0A8B8KVR9</accession>
<feature type="transmembrane region" description="Helical" evidence="7">
    <location>
        <begin position="515"/>
        <end position="537"/>
    </location>
</feature>
<dbReference type="InterPro" id="IPR005828">
    <property type="entry name" value="MFS_sugar_transport-like"/>
</dbReference>
<reference evidence="10" key="2">
    <citation type="submission" date="2025-08" db="UniProtKB">
        <authorList>
            <consortium name="RefSeq"/>
        </authorList>
    </citation>
    <scope>IDENTIFICATION</scope>
    <source>
        <tissue evidence="10">Young leaves</tissue>
    </source>
</reference>
<evidence type="ECO:0000256" key="2">
    <source>
        <dbReference type="ARBA" id="ARBA00010992"/>
    </source>
</evidence>
<protein>
    <submittedName>
        <fullName evidence="10">Monosaccharide-sensing protein 2-like</fullName>
    </submittedName>
</protein>
<evidence type="ECO:0000256" key="1">
    <source>
        <dbReference type="ARBA" id="ARBA00004141"/>
    </source>
</evidence>
<dbReference type="InterPro" id="IPR050814">
    <property type="entry name" value="Myo-inositol_Transporter"/>
</dbReference>
<evidence type="ECO:0000259" key="8">
    <source>
        <dbReference type="PROSITE" id="PS50850"/>
    </source>
</evidence>
<evidence type="ECO:0000313" key="10">
    <source>
        <dbReference type="RefSeq" id="XP_027347992.1"/>
    </source>
</evidence>
<dbReference type="GO" id="GO:0022857">
    <property type="term" value="F:transmembrane transporter activity"/>
    <property type="evidence" value="ECO:0007669"/>
    <property type="project" value="InterPro"/>
</dbReference>
<dbReference type="AlphaFoldDB" id="A0A8B8KVR9"/>
<dbReference type="SUPFAM" id="SSF103473">
    <property type="entry name" value="MFS general substrate transporter"/>
    <property type="match status" value="1"/>
</dbReference>
<dbReference type="PROSITE" id="PS00216">
    <property type="entry name" value="SUGAR_TRANSPORT_1"/>
    <property type="match status" value="2"/>
</dbReference>
<keyword evidence="4 7" id="KW-0812">Transmembrane</keyword>
<evidence type="ECO:0000256" key="7">
    <source>
        <dbReference type="SAM" id="Phobius"/>
    </source>
</evidence>
<dbReference type="OrthoDB" id="8120565at2759"/>
<dbReference type="RefSeq" id="XP_027347992.1">
    <property type="nucleotide sequence ID" value="XM_027492191.1"/>
</dbReference>
<dbReference type="PRINTS" id="PR00171">
    <property type="entry name" value="SUGRTRNSPORT"/>
</dbReference>
<keyword evidence="6 7" id="KW-0472">Membrane</keyword>
<feature type="transmembrane region" description="Helical" evidence="7">
    <location>
        <begin position="641"/>
        <end position="662"/>
    </location>
</feature>
<dbReference type="Pfam" id="PF00083">
    <property type="entry name" value="Sugar_tr"/>
    <property type="match status" value="2"/>
</dbReference>
<dbReference type="InterPro" id="IPR003663">
    <property type="entry name" value="Sugar/inositol_transpt"/>
</dbReference>
<feature type="transmembrane region" description="Helical" evidence="7">
    <location>
        <begin position="578"/>
        <end position="603"/>
    </location>
</feature>
<feature type="transmembrane region" description="Helical" evidence="7">
    <location>
        <begin position="163"/>
        <end position="185"/>
    </location>
</feature>
<evidence type="ECO:0000256" key="5">
    <source>
        <dbReference type="ARBA" id="ARBA00022989"/>
    </source>
</evidence>
<name>A0A8B8KVR9_ABRPR</name>
<feature type="transmembrane region" description="Helical" evidence="7">
    <location>
        <begin position="100"/>
        <end position="121"/>
    </location>
</feature>
<keyword evidence="5 7" id="KW-1133">Transmembrane helix</keyword>
<feature type="domain" description="Major facilitator superfamily (MFS) profile" evidence="8">
    <location>
        <begin position="7"/>
        <end position="670"/>
    </location>
</feature>
<dbReference type="GO" id="GO:0016020">
    <property type="term" value="C:membrane"/>
    <property type="evidence" value="ECO:0007669"/>
    <property type="project" value="UniProtKB-SubCell"/>
</dbReference>
<dbReference type="GeneID" id="113859407"/>
<feature type="transmembrane region" description="Helical" evidence="7">
    <location>
        <begin position="615"/>
        <end position="635"/>
    </location>
</feature>
<reference evidence="9" key="1">
    <citation type="journal article" date="2019" name="Toxins">
        <title>Detection of Abrin-Like and Prepropulchellin-Like Toxin Genes and Transcripts Using Whole Genome Sequencing and Full-Length Transcript Sequencing of Abrus precatorius.</title>
        <authorList>
            <person name="Hovde B.T."/>
            <person name="Daligault H.E."/>
            <person name="Hanschen E.R."/>
            <person name="Kunde Y.A."/>
            <person name="Johnson M.B."/>
            <person name="Starkenburg S.R."/>
            <person name="Johnson S.L."/>
        </authorList>
    </citation>
    <scope>NUCLEOTIDE SEQUENCE [LARGE SCALE GENOMIC DNA]</scope>
</reference>
<gene>
    <name evidence="10" type="primary">LOC113859407</name>
</gene>
<sequence>MREVVVVAIAATLGNLLTGWDSSTIAGGMAYIKEEFNLEADPTLEGLIVSMSFLTGTVVTIFSGTVSDMLGRRPMLITSSAMFFISGLVMSWAPNVAVVLLSRLLDGIAIALALTLTPLYISEIAPPDIRGTLNTLPQFSSSGGMFLAYIMVFSLSLTDSPSWRAMLGVISIPSVAYFFLAVFYLPESPPWLVSKGRIHEAKKVLQRIREVDDVSGELALLAEGMNPGGESTTVEEYIVAPASDLIANKEAGRECIKLYGPNQGVSMLAQPVSGQGSMISRSMLTLSRQGSIVAQAAANLKDPLVNLFGSMHENIAPESGGSRSTLIPKVANISNMGEPDQSPFGTSDNLHAPLLAAQGSVLGSNSNLRGSYVGEVPKNTNIGGGWQLVYKSAEGGKKDLQRVYLRADPTLVSQQGSFVSGYGLHADVGETFPAAALVSQSVLSTKDMKVKSEIAAKRTGWGGLLDPGVKRALIVGIGLQVLQQAAGINGFLYYAPQILQQAGVGGLLSNLGISSTSATLLVNVITTFTMLPCIALSMRLMDIAGRRSIMLYTVPILIVSLTVLVVRDSLPINTTLSAAITAVCVVVYESVFCMGFGVIPNILCSEIFPTSVRGICISICSLTYWICTLIVTSSFPVLLRLLGLTGVFGLFVVGCIISWIFVYMKVPETKGMPLEVIIEFFAIGAKPE</sequence>
<evidence type="ECO:0000256" key="3">
    <source>
        <dbReference type="ARBA" id="ARBA00022448"/>
    </source>
</evidence>
<dbReference type="PANTHER" id="PTHR48020">
    <property type="entry name" value="PROTON MYO-INOSITOL COTRANSPORTER"/>
    <property type="match status" value="1"/>
</dbReference>
<evidence type="ECO:0000256" key="6">
    <source>
        <dbReference type="ARBA" id="ARBA00023136"/>
    </source>
</evidence>
<dbReference type="InterPro" id="IPR005829">
    <property type="entry name" value="Sugar_transporter_CS"/>
</dbReference>
<dbReference type="Gene3D" id="1.20.1250.20">
    <property type="entry name" value="MFS general substrate transporter like domains"/>
    <property type="match status" value="2"/>
</dbReference>
<proteinExistence type="inferred from homology"/>
<dbReference type="InterPro" id="IPR020846">
    <property type="entry name" value="MFS_dom"/>
</dbReference>
<feature type="transmembrane region" description="Helical" evidence="7">
    <location>
        <begin position="75"/>
        <end position="94"/>
    </location>
</feature>
<keyword evidence="9" id="KW-1185">Reference proteome</keyword>
<feature type="transmembrane region" description="Helical" evidence="7">
    <location>
        <begin position="472"/>
        <end position="495"/>
    </location>
</feature>
<keyword evidence="3" id="KW-0813">Transport</keyword>
<feature type="transmembrane region" description="Helical" evidence="7">
    <location>
        <begin position="549"/>
        <end position="566"/>
    </location>
</feature>
<dbReference type="PROSITE" id="PS50850">
    <property type="entry name" value="MFS"/>
    <property type="match status" value="1"/>
</dbReference>
<dbReference type="Proteomes" id="UP000694853">
    <property type="component" value="Unplaced"/>
</dbReference>
<dbReference type="FunFam" id="1.20.1250.20:FF:000461">
    <property type="entry name" value="Monosaccharide-sensing protein 3"/>
    <property type="match status" value="1"/>
</dbReference>
<evidence type="ECO:0000313" key="9">
    <source>
        <dbReference type="Proteomes" id="UP000694853"/>
    </source>
</evidence>
<evidence type="ECO:0000256" key="4">
    <source>
        <dbReference type="ARBA" id="ARBA00022692"/>
    </source>
</evidence>
<feature type="transmembrane region" description="Helical" evidence="7">
    <location>
        <begin position="133"/>
        <end position="157"/>
    </location>
</feature>
<comment type="similarity">
    <text evidence="2">Belongs to the major facilitator superfamily. Sugar transporter (TC 2.A.1.1) family.</text>
</comment>
<dbReference type="PANTHER" id="PTHR48020:SF35">
    <property type="entry name" value="SUGAR TRANSPORTER"/>
    <property type="match status" value="1"/>
</dbReference>
<dbReference type="InterPro" id="IPR036259">
    <property type="entry name" value="MFS_trans_sf"/>
</dbReference>